<dbReference type="EMBL" id="RBQF01000142">
    <property type="protein sequence ID" value="RMP10412.1"/>
    <property type="molecule type" value="Genomic_DNA"/>
</dbReference>
<keyword evidence="2" id="KW-1185">Reference proteome</keyword>
<dbReference type="AlphaFoldDB" id="A0A3M3W6M3"/>
<evidence type="ECO:0000313" key="2">
    <source>
        <dbReference type="Proteomes" id="UP000276587"/>
    </source>
</evidence>
<organism evidence="1 2">
    <name type="scientific">Pseudomonas marginalis pv. marginalis</name>
    <dbReference type="NCBI Taxonomy" id="97473"/>
    <lineage>
        <taxon>Bacteria</taxon>
        <taxon>Pseudomonadati</taxon>
        <taxon>Pseudomonadota</taxon>
        <taxon>Gammaproteobacteria</taxon>
        <taxon>Pseudomonadales</taxon>
        <taxon>Pseudomonadaceae</taxon>
        <taxon>Pseudomonas</taxon>
    </lineage>
</organism>
<evidence type="ECO:0000313" key="1">
    <source>
        <dbReference type="EMBL" id="RMP10412.1"/>
    </source>
</evidence>
<reference evidence="1 2" key="1">
    <citation type="submission" date="2018-08" db="EMBL/GenBank/DDBJ databases">
        <title>Recombination of ecologically and evolutionarily significant loci maintains genetic cohesion in the Pseudomonas syringae species complex.</title>
        <authorList>
            <person name="Dillon M."/>
            <person name="Thakur S."/>
            <person name="Almeida R.N.D."/>
            <person name="Weir B.S."/>
            <person name="Guttman D.S."/>
        </authorList>
    </citation>
    <scope>NUCLEOTIDE SEQUENCE [LARGE SCALE GENOMIC DNA]</scope>
    <source>
        <strain evidence="1 2">ICMP 3555</strain>
    </source>
</reference>
<name>A0A3M3W6M3_PSEMA</name>
<sequence length="147" mass="15212">MTCANRGELTLISPLMVGVGGPEYSGKPVGMDQPVGTLMTQNHRAQASACIVQAGHGERSGAKKRRSHGVNDICGPIGTVTEAGALRVAVFLISDYGTENTSACDSPTPAITQQVHMCGDSVSPPPMAAIAEANDPWRAEQCQAHAA</sequence>
<comment type="caution">
    <text evidence="1">The sequence shown here is derived from an EMBL/GenBank/DDBJ whole genome shotgun (WGS) entry which is preliminary data.</text>
</comment>
<protein>
    <submittedName>
        <fullName evidence="1">Uncharacterized protein</fullName>
    </submittedName>
</protein>
<dbReference type="Proteomes" id="UP000276587">
    <property type="component" value="Unassembled WGS sequence"/>
</dbReference>
<proteinExistence type="predicted"/>
<accession>A0A3M3W6M3</accession>
<gene>
    <name evidence="1" type="ORF">ALQ29_04852</name>
</gene>